<dbReference type="CDD" id="cd03801">
    <property type="entry name" value="GT4_PimA-like"/>
    <property type="match status" value="1"/>
</dbReference>
<organism evidence="3 4">
    <name type="scientific">Thalassobius vesicularis</name>
    <dbReference type="NCBI Taxonomy" id="1294297"/>
    <lineage>
        <taxon>Bacteria</taxon>
        <taxon>Pseudomonadati</taxon>
        <taxon>Pseudomonadota</taxon>
        <taxon>Alphaproteobacteria</taxon>
        <taxon>Rhodobacterales</taxon>
        <taxon>Roseobacteraceae</taxon>
        <taxon>Thalassovita</taxon>
    </lineage>
</organism>
<evidence type="ECO:0000259" key="1">
    <source>
        <dbReference type="Pfam" id="PF00534"/>
    </source>
</evidence>
<proteinExistence type="predicted"/>
<feature type="domain" description="Glycosyltransferase subfamily 4-like N-terminal" evidence="2">
    <location>
        <begin position="107"/>
        <end position="213"/>
    </location>
</feature>
<feature type="domain" description="Glycosyl transferase family 1" evidence="1">
    <location>
        <begin position="223"/>
        <end position="377"/>
    </location>
</feature>
<dbReference type="RefSeq" id="WP_136337675.1">
    <property type="nucleotide sequence ID" value="NZ_SSMD01000001.1"/>
</dbReference>
<comment type="caution">
    <text evidence="3">The sequence shown here is derived from an EMBL/GenBank/DDBJ whole genome shotgun (WGS) entry which is preliminary data.</text>
</comment>
<keyword evidence="4" id="KW-1185">Reference proteome</keyword>
<protein>
    <submittedName>
        <fullName evidence="3">Colanic acid biosynthesis glycosyltransferase WcaL</fullName>
    </submittedName>
</protein>
<dbReference type="OrthoDB" id="9790710at2"/>
<sequence length="412" mass="45225">MKIAYLTGEYPRATDTFIQREVAQLRTQGFEVQTCSIRRTGVEHLVGPEQRAEAANTFYVLAATARPLRSLRAHFGALRRNPGGWWRGLKLALKTSPGGVKAGLYQLFYFAEAVVLADELRAQGVQHLHNHIAKASCTVAMLCREIGGIPYSFTMHGPDIFFEPIRWRLDEKIARASFVACISDFCRSQGMVFSDPSHWDKMHIVHCGVEPARYQPPSDRPGTRALFVGRLAAVKGIPVLFQAMQGLLRDHPDFRLTLIGDGPERQALEAQAQRMGLSDHVDFVGYKSQDEVAQALTQHDLLVLPSFAEGVPVVLMEAMAAELPVVTTQIAGVPELVQNGLSGRLVPPGDAEALRAALDEVLRDPARAAEMGQAGRARVLDQFDIQKEAAWLGTLLRGYIAGTPPTTKRGDA</sequence>
<dbReference type="InterPro" id="IPR028098">
    <property type="entry name" value="Glyco_trans_4-like_N"/>
</dbReference>
<dbReference type="Gene3D" id="3.40.50.2000">
    <property type="entry name" value="Glycogen Phosphorylase B"/>
    <property type="match status" value="2"/>
</dbReference>
<dbReference type="AlphaFoldDB" id="A0A4S3MD12"/>
<dbReference type="InterPro" id="IPR050194">
    <property type="entry name" value="Glycosyltransferase_grp1"/>
</dbReference>
<dbReference type="EMBL" id="SSMD01000001">
    <property type="protein sequence ID" value="THD76731.1"/>
    <property type="molecule type" value="Genomic_DNA"/>
</dbReference>
<gene>
    <name evidence="3" type="ORF">E7681_02505</name>
</gene>
<accession>A0A4S3MD12</accession>
<keyword evidence="3" id="KW-0808">Transferase</keyword>
<dbReference type="PANTHER" id="PTHR45947:SF15">
    <property type="entry name" value="TEICHURONIC ACID BIOSYNTHESIS GLYCOSYLTRANSFERASE TUAC-RELATED"/>
    <property type="match status" value="1"/>
</dbReference>
<reference evidence="3 4" key="1">
    <citation type="submission" date="2019-04" db="EMBL/GenBank/DDBJ databases">
        <title>Draft genome sequence of Youngimonas vesicularis.</title>
        <authorList>
            <person name="Hameed A."/>
        </authorList>
    </citation>
    <scope>NUCLEOTIDE SEQUENCE [LARGE SCALE GENOMIC DNA]</scope>
    <source>
        <strain evidence="3 4">CC-AMW-E</strain>
    </source>
</reference>
<dbReference type="InterPro" id="IPR001296">
    <property type="entry name" value="Glyco_trans_1"/>
</dbReference>
<name>A0A4S3MD12_9RHOB</name>
<dbReference type="GO" id="GO:0016757">
    <property type="term" value="F:glycosyltransferase activity"/>
    <property type="evidence" value="ECO:0007669"/>
    <property type="project" value="InterPro"/>
</dbReference>
<dbReference type="SUPFAM" id="SSF53756">
    <property type="entry name" value="UDP-Glycosyltransferase/glycogen phosphorylase"/>
    <property type="match status" value="1"/>
</dbReference>
<dbReference type="Pfam" id="PF00534">
    <property type="entry name" value="Glycos_transf_1"/>
    <property type="match status" value="1"/>
</dbReference>
<evidence type="ECO:0000313" key="4">
    <source>
        <dbReference type="Proteomes" id="UP000306113"/>
    </source>
</evidence>
<dbReference type="PANTHER" id="PTHR45947">
    <property type="entry name" value="SULFOQUINOVOSYL TRANSFERASE SQD2"/>
    <property type="match status" value="1"/>
</dbReference>
<dbReference type="Proteomes" id="UP000306113">
    <property type="component" value="Unassembled WGS sequence"/>
</dbReference>
<evidence type="ECO:0000313" key="3">
    <source>
        <dbReference type="EMBL" id="THD76731.1"/>
    </source>
</evidence>
<evidence type="ECO:0000259" key="2">
    <source>
        <dbReference type="Pfam" id="PF13439"/>
    </source>
</evidence>
<dbReference type="Pfam" id="PF13439">
    <property type="entry name" value="Glyco_transf_4"/>
    <property type="match status" value="1"/>
</dbReference>